<accession>A0A7X0TT94</accession>
<keyword evidence="3" id="KW-0238">DNA-binding</keyword>
<evidence type="ECO:0000259" key="5">
    <source>
        <dbReference type="PROSITE" id="PS51898"/>
    </source>
</evidence>
<evidence type="ECO:0000256" key="2">
    <source>
        <dbReference type="ARBA" id="ARBA00022908"/>
    </source>
</evidence>
<dbReference type="EMBL" id="JACHHU010000008">
    <property type="protein sequence ID" value="MBB6542850.1"/>
    <property type="molecule type" value="Genomic_DNA"/>
</dbReference>
<organism evidence="6 7">
    <name type="scientific">Thalassotalea piscium</name>
    <dbReference type="NCBI Taxonomy" id="1230533"/>
    <lineage>
        <taxon>Bacteria</taxon>
        <taxon>Pseudomonadati</taxon>
        <taxon>Pseudomonadota</taxon>
        <taxon>Gammaproteobacteria</taxon>
        <taxon>Alteromonadales</taxon>
        <taxon>Colwelliaceae</taxon>
        <taxon>Thalassotalea</taxon>
    </lineage>
</organism>
<proteinExistence type="inferred from homology"/>
<dbReference type="PANTHER" id="PTHR30349:SF41">
    <property type="entry name" value="INTEGRASE_RECOMBINASE PROTEIN MJ0367-RELATED"/>
    <property type="match status" value="1"/>
</dbReference>
<reference evidence="6 7" key="1">
    <citation type="submission" date="2020-08" db="EMBL/GenBank/DDBJ databases">
        <title>Genomic Encyclopedia of Type Strains, Phase IV (KMG-IV): sequencing the most valuable type-strain genomes for metagenomic binning, comparative biology and taxonomic classification.</title>
        <authorList>
            <person name="Goeker M."/>
        </authorList>
    </citation>
    <scope>NUCLEOTIDE SEQUENCE [LARGE SCALE GENOMIC DNA]</scope>
    <source>
        <strain evidence="6 7">DSM 26287</strain>
    </source>
</reference>
<dbReference type="GO" id="GO:0015074">
    <property type="term" value="P:DNA integration"/>
    <property type="evidence" value="ECO:0007669"/>
    <property type="project" value="UniProtKB-KW"/>
</dbReference>
<dbReference type="Gene3D" id="1.10.443.10">
    <property type="entry name" value="Intergrase catalytic core"/>
    <property type="match status" value="1"/>
</dbReference>
<dbReference type="GO" id="GO:0006310">
    <property type="term" value="P:DNA recombination"/>
    <property type="evidence" value="ECO:0007669"/>
    <property type="project" value="UniProtKB-KW"/>
</dbReference>
<dbReference type="PROSITE" id="PS51898">
    <property type="entry name" value="TYR_RECOMBINASE"/>
    <property type="match status" value="1"/>
</dbReference>
<dbReference type="Proteomes" id="UP000537141">
    <property type="component" value="Unassembled WGS sequence"/>
</dbReference>
<dbReference type="PANTHER" id="PTHR30349">
    <property type="entry name" value="PHAGE INTEGRASE-RELATED"/>
    <property type="match status" value="1"/>
</dbReference>
<keyword evidence="2" id="KW-0229">DNA integration</keyword>
<dbReference type="RefSeq" id="WP_184423662.1">
    <property type="nucleotide sequence ID" value="NZ_AP027362.1"/>
</dbReference>
<sequence>MKLFLKNEPCNPIESYLLNIRSIETVKLYTIILKSFAQFTFKTKDLPSIDWSKLNRISILKFIHFKSETIAFNTANLYLQVLKGVAKECYLYRVIDLSCYEQISVINKFNGERNIAGRALNLNEIKRIKYHYANCHTNSRTRDCAIFALACGAGLRRSELSRLDVTDIHYNSISVKGKGNKSRTVYMNTFVKSSVNRWIMRTERRKGPLFTHISRGDRILQTRLLNGGIHSLFIRMTKELKLKHFSAHDLRRTFATMLLDKNADRFAVQRLMGHSSLATTELYDRRGEKAKVKAINLLPF</sequence>
<comment type="caution">
    <text evidence="6">The sequence shown here is derived from an EMBL/GenBank/DDBJ whole genome shotgun (WGS) entry which is preliminary data.</text>
</comment>
<evidence type="ECO:0000313" key="6">
    <source>
        <dbReference type="EMBL" id="MBB6542850.1"/>
    </source>
</evidence>
<evidence type="ECO:0000256" key="3">
    <source>
        <dbReference type="ARBA" id="ARBA00023125"/>
    </source>
</evidence>
<evidence type="ECO:0000256" key="4">
    <source>
        <dbReference type="ARBA" id="ARBA00023172"/>
    </source>
</evidence>
<dbReference type="InterPro" id="IPR050090">
    <property type="entry name" value="Tyrosine_recombinase_XerCD"/>
</dbReference>
<dbReference type="InterPro" id="IPR002104">
    <property type="entry name" value="Integrase_catalytic"/>
</dbReference>
<evidence type="ECO:0000313" key="7">
    <source>
        <dbReference type="Proteomes" id="UP000537141"/>
    </source>
</evidence>
<keyword evidence="4" id="KW-0233">DNA recombination</keyword>
<keyword evidence="7" id="KW-1185">Reference proteome</keyword>
<name>A0A7X0TT94_9GAMM</name>
<dbReference type="AlphaFoldDB" id="A0A7X0TT94"/>
<dbReference type="Pfam" id="PF00589">
    <property type="entry name" value="Phage_integrase"/>
    <property type="match status" value="1"/>
</dbReference>
<comment type="similarity">
    <text evidence="1">Belongs to the 'phage' integrase family.</text>
</comment>
<dbReference type="GO" id="GO:0003677">
    <property type="term" value="F:DNA binding"/>
    <property type="evidence" value="ECO:0007669"/>
    <property type="project" value="UniProtKB-KW"/>
</dbReference>
<feature type="domain" description="Tyr recombinase" evidence="5">
    <location>
        <begin position="115"/>
        <end position="296"/>
    </location>
</feature>
<evidence type="ECO:0000256" key="1">
    <source>
        <dbReference type="ARBA" id="ARBA00008857"/>
    </source>
</evidence>
<dbReference type="InterPro" id="IPR013762">
    <property type="entry name" value="Integrase-like_cat_sf"/>
</dbReference>
<dbReference type="CDD" id="cd00397">
    <property type="entry name" value="DNA_BRE_C"/>
    <property type="match status" value="1"/>
</dbReference>
<dbReference type="InterPro" id="IPR011010">
    <property type="entry name" value="DNA_brk_join_enz"/>
</dbReference>
<gene>
    <name evidence="6" type="ORF">HNQ55_001350</name>
</gene>
<protein>
    <submittedName>
        <fullName evidence="6">Integrase</fullName>
    </submittedName>
</protein>
<dbReference type="SUPFAM" id="SSF56349">
    <property type="entry name" value="DNA breaking-rejoining enzymes"/>
    <property type="match status" value="1"/>
</dbReference>